<keyword evidence="2" id="KW-1185">Reference proteome</keyword>
<comment type="caution">
    <text evidence="1">The sequence shown here is derived from an EMBL/GenBank/DDBJ whole genome shotgun (WGS) entry which is preliminary data.</text>
</comment>
<name>A0ABN3R075_9ACTN</name>
<dbReference type="Proteomes" id="UP001501509">
    <property type="component" value="Unassembled WGS sequence"/>
</dbReference>
<gene>
    <name evidence="1" type="ORF">GCM10010411_95220</name>
</gene>
<proteinExistence type="predicted"/>
<dbReference type="EMBL" id="BAAATD010000031">
    <property type="protein sequence ID" value="GAA2639857.1"/>
    <property type="molecule type" value="Genomic_DNA"/>
</dbReference>
<protein>
    <submittedName>
        <fullName evidence="1">Uncharacterized protein</fullName>
    </submittedName>
</protein>
<reference evidence="1 2" key="1">
    <citation type="journal article" date="2019" name="Int. J. Syst. Evol. Microbiol.">
        <title>The Global Catalogue of Microorganisms (GCM) 10K type strain sequencing project: providing services to taxonomists for standard genome sequencing and annotation.</title>
        <authorList>
            <consortium name="The Broad Institute Genomics Platform"/>
            <consortium name="The Broad Institute Genome Sequencing Center for Infectious Disease"/>
            <person name="Wu L."/>
            <person name="Ma J."/>
        </authorList>
    </citation>
    <scope>NUCLEOTIDE SEQUENCE [LARGE SCALE GENOMIC DNA]</scope>
    <source>
        <strain evidence="1 2">JCM 6833</strain>
    </source>
</reference>
<evidence type="ECO:0000313" key="2">
    <source>
        <dbReference type="Proteomes" id="UP001501509"/>
    </source>
</evidence>
<organism evidence="1 2">
    <name type="scientific">Actinomadura fulvescens</name>
    <dbReference type="NCBI Taxonomy" id="46160"/>
    <lineage>
        <taxon>Bacteria</taxon>
        <taxon>Bacillati</taxon>
        <taxon>Actinomycetota</taxon>
        <taxon>Actinomycetes</taxon>
        <taxon>Streptosporangiales</taxon>
        <taxon>Thermomonosporaceae</taxon>
        <taxon>Actinomadura</taxon>
    </lineage>
</organism>
<accession>A0ABN3R075</accession>
<sequence length="123" mass="12975">MCAASVTAVQLSNCLAYAEVRRGLPTGLMWLDGRRIDVEDPVQTADRVGADMHSVSVERGGGGPPAITLYVGFPVAISPGQVQLSTLVCSAACVWRRRRSGSLDFAFEAPLFGVVIVGGRVRG</sequence>
<evidence type="ECO:0000313" key="1">
    <source>
        <dbReference type="EMBL" id="GAA2639857.1"/>
    </source>
</evidence>